<dbReference type="GO" id="GO:0090729">
    <property type="term" value="F:toxin activity"/>
    <property type="evidence" value="ECO:0007669"/>
    <property type="project" value="UniProtKB-KW"/>
</dbReference>
<accession>A0A840X6E5</accession>
<comment type="caution">
    <text evidence="11">The sequence shown here is derived from an EMBL/GenBank/DDBJ whole genome shotgun (WGS) entry which is preliminary data.</text>
</comment>
<dbReference type="PROSITE" id="PS00330">
    <property type="entry name" value="HEMOLYSIN_CALCIUM"/>
    <property type="match status" value="1"/>
</dbReference>
<dbReference type="Gene3D" id="2.150.10.10">
    <property type="entry name" value="Serralysin-like metalloprotease, C-terminal"/>
    <property type="match status" value="2"/>
</dbReference>
<dbReference type="Pfam" id="PF00353">
    <property type="entry name" value="HemolysinCabind"/>
    <property type="match status" value="3"/>
</dbReference>
<dbReference type="RefSeq" id="WP_184011707.1">
    <property type="nucleotide sequence ID" value="NZ_JACIJS010000006.1"/>
</dbReference>
<dbReference type="InterPro" id="IPR006626">
    <property type="entry name" value="PbH1"/>
</dbReference>
<keyword evidence="12" id="KW-1185">Reference proteome</keyword>
<dbReference type="Proteomes" id="UP000553766">
    <property type="component" value="Unassembled WGS sequence"/>
</dbReference>
<evidence type="ECO:0000256" key="6">
    <source>
        <dbReference type="ARBA" id="ARBA00022737"/>
    </source>
</evidence>
<dbReference type="SUPFAM" id="SSF49299">
    <property type="entry name" value="PKD domain"/>
    <property type="match status" value="1"/>
</dbReference>
<evidence type="ECO:0000256" key="4">
    <source>
        <dbReference type="ARBA" id="ARBA00022525"/>
    </source>
</evidence>
<name>A0A840X6E5_9RHOB</name>
<evidence type="ECO:0000256" key="3">
    <source>
        <dbReference type="ARBA" id="ARBA00004613"/>
    </source>
</evidence>
<dbReference type="InterPro" id="IPR013320">
    <property type="entry name" value="ConA-like_dom_sf"/>
</dbReference>
<dbReference type="InterPro" id="IPR035986">
    <property type="entry name" value="PKD_dom_sf"/>
</dbReference>
<dbReference type="Gene3D" id="2.60.120.200">
    <property type="match status" value="1"/>
</dbReference>
<dbReference type="CDD" id="cd00146">
    <property type="entry name" value="PKD"/>
    <property type="match status" value="1"/>
</dbReference>
<dbReference type="InterPro" id="IPR003995">
    <property type="entry name" value="RTX_toxin_determinant-A"/>
</dbReference>
<dbReference type="GO" id="GO:0016020">
    <property type="term" value="C:membrane"/>
    <property type="evidence" value="ECO:0007669"/>
    <property type="project" value="UniProtKB-SubCell"/>
</dbReference>
<dbReference type="PROSITE" id="PS50093">
    <property type="entry name" value="PKD"/>
    <property type="match status" value="1"/>
</dbReference>
<dbReference type="Pfam" id="PF13229">
    <property type="entry name" value="Beta_helix"/>
    <property type="match status" value="1"/>
</dbReference>
<dbReference type="Gene3D" id="2.160.20.10">
    <property type="entry name" value="Single-stranded right-handed beta-helix, Pectin lyase-like"/>
    <property type="match status" value="1"/>
</dbReference>
<dbReference type="InterPro" id="IPR039448">
    <property type="entry name" value="Beta_helix"/>
</dbReference>
<evidence type="ECO:0000256" key="1">
    <source>
        <dbReference type="ARBA" id="ARBA00002822"/>
    </source>
</evidence>
<protein>
    <submittedName>
        <fullName evidence="11">Ca2+-binding RTX toxin-like protein</fullName>
    </submittedName>
</protein>
<dbReference type="AlphaFoldDB" id="A0A840X6E5"/>
<dbReference type="PANTHER" id="PTHR38340:SF1">
    <property type="entry name" value="S-LAYER PROTEIN"/>
    <property type="match status" value="1"/>
</dbReference>
<evidence type="ECO:0000256" key="5">
    <source>
        <dbReference type="ARBA" id="ARBA00022656"/>
    </source>
</evidence>
<gene>
    <name evidence="11" type="ORF">FHS89_002303</name>
</gene>
<dbReference type="Pfam" id="PF13385">
    <property type="entry name" value="Laminin_G_3"/>
    <property type="match status" value="1"/>
</dbReference>
<reference evidence="11 12" key="1">
    <citation type="submission" date="2020-08" db="EMBL/GenBank/DDBJ databases">
        <title>Genomic Encyclopedia of Type Strains, Phase IV (KMG-IV): sequencing the most valuable type-strain genomes for metagenomic binning, comparative biology and taxonomic classification.</title>
        <authorList>
            <person name="Goeker M."/>
        </authorList>
    </citation>
    <scope>NUCLEOTIDE SEQUENCE [LARGE SCALE GENOMIC DNA]</scope>
    <source>
        <strain evidence="11 12">DSM 103377</strain>
    </source>
</reference>
<dbReference type="InterPro" id="IPR011049">
    <property type="entry name" value="Serralysin-like_metalloprot_C"/>
</dbReference>
<evidence type="ECO:0000313" key="11">
    <source>
        <dbReference type="EMBL" id="MBB5516277.1"/>
    </source>
</evidence>
<dbReference type="SMART" id="SM00710">
    <property type="entry name" value="PbH1"/>
    <property type="match status" value="8"/>
</dbReference>
<dbReference type="InterPro" id="IPR050557">
    <property type="entry name" value="RTX_toxin/Mannuronan_C5-epim"/>
</dbReference>
<proteinExistence type="predicted"/>
<dbReference type="GO" id="GO:0005509">
    <property type="term" value="F:calcium ion binding"/>
    <property type="evidence" value="ECO:0007669"/>
    <property type="project" value="InterPro"/>
</dbReference>
<dbReference type="InterPro" id="IPR001343">
    <property type="entry name" value="Hemolysn_Ca-bd"/>
</dbReference>
<keyword evidence="8" id="KW-0472">Membrane</keyword>
<dbReference type="InterPro" id="IPR011050">
    <property type="entry name" value="Pectin_lyase_fold/virulence"/>
</dbReference>
<dbReference type="PRINTS" id="PR01488">
    <property type="entry name" value="RTXTOXINA"/>
</dbReference>
<keyword evidence="5" id="KW-0800">Toxin</keyword>
<evidence type="ECO:0000259" key="10">
    <source>
        <dbReference type="PROSITE" id="PS50093"/>
    </source>
</evidence>
<dbReference type="InterPro" id="IPR013783">
    <property type="entry name" value="Ig-like_fold"/>
</dbReference>
<evidence type="ECO:0000256" key="9">
    <source>
        <dbReference type="SAM" id="MobiDB-lite"/>
    </source>
</evidence>
<dbReference type="SUPFAM" id="SSF49899">
    <property type="entry name" value="Concanavalin A-like lectins/glucanases"/>
    <property type="match status" value="1"/>
</dbReference>
<dbReference type="PANTHER" id="PTHR38340">
    <property type="entry name" value="S-LAYER PROTEIN"/>
    <property type="match status" value="1"/>
</dbReference>
<evidence type="ECO:0000256" key="7">
    <source>
        <dbReference type="ARBA" id="ARBA00023026"/>
    </source>
</evidence>
<dbReference type="SMART" id="SM00089">
    <property type="entry name" value="PKD"/>
    <property type="match status" value="1"/>
</dbReference>
<keyword evidence="7" id="KW-0843">Virulence</keyword>
<dbReference type="InterPro" id="IPR012334">
    <property type="entry name" value="Pectin_lyas_fold"/>
</dbReference>
<keyword evidence="6" id="KW-0677">Repeat</keyword>
<feature type="compositionally biased region" description="Pro residues" evidence="9">
    <location>
        <begin position="715"/>
        <end position="740"/>
    </location>
</feature>
<dbReference type="PRINTS" id="PR00313">
    <property type="entry name" value="CABNDNGRPT"/>
</dbReference>
<comment type="function">
    <text evidence="1">Converts beta-D-mannuronic acid (M) to alpha-L-guluronic acid (G), producing a polymer with gel-forming capacity, required for the formation of the cyst coat.</text>
</comment>
<comment type="subcellular location">
    <subcellularLocation>
        <location evidence="2">Membrane</location>
    </subcellularLocation>
    <subcellularLocation>
        <location evidence="3">Secreted</location>
    </subcellularLocation>
</comment>
<dbReference type="GO" id="GO:0005576">
    <property type="term" value="C:extracellular region"/>
    <property type="evidence" value="ECO:0007669"/>
    <property type="project" value="UniProtKB-SubCell"/>
</dbReference>
<feature type="domain" description="PKD" evidence="10">
    <location>
        <begin position="465"/>
        <end position="510"/>
    </location>
</feature>
<dbReference type="InterPro" id="IPR018511">
    <property type="entry name" value="Hemolysin-typ_Ca-bd_CS"/>
</dbReference>
<evidence type="ECO:0000256" key="8">
    <source>
        <dbReference type="ARBA" id="ARBA00023136"/>
    </source>
</evidence>
<evidence type="ECO:0000256" key="2">
    <source>
        <dbReference type="ARBA" id="ARBA00004370"/>
    </source>
</evidence>
<sequence>MSITKQIIVSTQAELTAALDTATGGETILLASGYYGDLQISPKSLKNSEGVYDSTVTIKSLNPEDPAVFNSVEIAGGQNMHFADLKFEFTPQEGDGTTTRVFDIHGWSLADRDASNITVENSLFVGQPVPDDLGGDPNDPEDVYAHGGNVAGMATGIAFSANGASDISFIGNEVTNFYRGVVFSDTDDINFSDNYIHGLRSDGADFAQVKNVLIEGNEIRDMTPWRHEDAVAKGDHADLIQFWTSSTTEPSENIIIRDNLLHVSDGDPSQSILMRNELVDSGQAGEEMFYRNILIEDNLIYNAQAHGTRIGEGFDITIKNNTYIQNIDHADGTVTVPAITVALTSENVTIENNIVPRIANEDAMRDLGFNISNNLMIQNTDPNGENYVGDLFIDALSGKYSSVADLQLIPGSAADGMGVGAAMTQFNETPEALTAIARQASGEYLGDDNYFVFDASLTADAQGFTGARATYLWDFGDGTQATGPLVEHRYASHGDYKVTLTVTGEDGAVSINEMKAVVDNPVLFELGLAADGVIDTSSYNVALSGDGAADAIVTLDDGSLAYQLSNASTLTLDRAASQLYSHDQFTFSLDLKRDMAHDGGGYLMMWISSMRLQIDDAGFLTFDFWNADEQHFEMVSDTAISDTDWHDLSVSYNAHLEEAVFFLDGQTIGSAFMEGFTDARESWGMQLGYSFKDNFEGLIRNVTLSNQALDENGMPPVPDEPAPAPEAPTPMPEAPAPSEEPLPENRIDLAPGGAIQGGTSDADLIVGTDGDDIAKGLDGDDVFQMGDGDDIVNGGAGDDIMYGGAGNDTLRGFAGTDTAYGGAGDDLIYANIAYGEDGNDTLRGGKEDDYLSGGDGDDVLIGDNGNDVLIGGDGADILKAGNGDDILVADMLDIRIQGGAGQDTALFFGADDTFEFDGKMVIGIETMDFTNALHNTIELTSLSQIRQSDTDELAIMGDLGDVVRSSLDLTFTGQEERDGVTYDRYLTDEGTSLLLDIDLTLDGLV</sequence>
<organism evidence="11 12">
    <name type="scientific">Rubricella aquisinus</name>
    <dbReference type="NCBI Taxonomy" id="2028108"/>
    <lineage>
        <taxon>Bacteria</taxon>
        <taxon>Pseudomonadati</taxon>
        <taxon>Pseudomonadota</taxon>
        <taxon>Alphaproteobacteria</taxon>
        <taxon>Rhodobacterales</taxon>
        <taxon>Paracoccaceae</taxon>
        <taxon>Rubricella</taxon>
    </lineage>
</organism>
<evidence type="ECO:0000313" key="12">
    <source>
        <dbReference type="Proteomes" id="UP000553766"/>
    </source>
</evidence>
<dbReference type="SUPFAM" id="SSF51120">
    <property type="entry name" value="beta-Roll"/>
    <property type="match status" value="1"/>
</dbReference>
<feature type="region of interest" description="Disordered" evidence="9">
    <location>
        <begin position="709"/>
        <end position="764"/>
    </location>
</feature>
<dbReference type="Pfam" id="PF18911">
    <property type="entry name" value="PKD_4"/>
    <property type="match status" value="1"/>
</dbReference>
<dbReference type="InterPro" id="IPR000601">
    <property type="entry name" value="PKD_dom"/>
</dbReference>
<dbReference type="Gene3D" id="2.60.40.10">
    <property type="entry name" value="Immunoglobulins"/>
    <property type="match status" value="1"/>
</dbReference>
<dbReference type="EMBL" id="JACIJS010000006">
    <property type="protein sequence ID" value="MBB5516277.1"/>
    <property type="molecule type" value="Genomic_DNA"/>
</dbReference>
<dbReference type="SUPFAM" id="SSF51126">
    <property type="entry name" value="Pectin lyase-like"/>
    <property type="match status" value="1"/>
</dbReference>
<dbReference type="InterPro" id="IPR022409">
    <property type="entry name" value="PKD/Chitinase_dom"/>
</dbReference>
<keyword evidence="4" id="KW-0964">Secreted</keyword>